<proteinExistence type="predicted"/>
<comment type="caution">
    <text evidence="2">The sequence shown here is derived from an EMBL/GenBank/DDBJ whole genome shotgun (WGS) entry which is preliminary data.</text>
</comment>
<protein>
    <submittedName>
        <fullName evidence="2">Uncharacterized protein</fullName>
    </submittedName>
</protein>
<feature type="region of interest" description="Disordered" evidence="1">
    <location>
        <begin position="81"/>
        <end position="125"/>
    </location>
</feature>
<dbReference type="EMBL" id="MVBM01000011">
    <property type="protein sequence ID" value="OOK65033.1"/>
    <property type="molecule type" value="Genomic_DNA"/>
</dbReference>
<evidence type="ECO:0000313" key="2">
    <source>
        <dbReference type="EMBL" id="OOK65033.1"/>
    </source>
</evidence>
<feature type="compositionally biased region" description="Basic and acidic residues" evidence="1">
    <location>
        <begin position="97"/>
        <end position="114"/>
    </location>
</feature>
<evidence type="ECO:0000313" key="3">
    <source>
        <dbReference type="Proteomes" id="UP000189229"/>
    </source>
</evidence>
<gene>
    <name evidence="2" type="ORF">BZL30_8828</name>
</gene>
<evidence type="ECO:0000256" key="1">
    <source>
        <dbReference type="SAM" id="MobiDB-lite"/>
    </source>
</evidence>
<accession>A0A1V3WDH0</accession>
<dbReference type="AlphaFoldDB" id="A0A1V3WDH0"/>
<reference evidence="2 3" key="1">
    <citation type="submission" date="2017-02" db="EMBL/GenBank/DDBJ databases">
        <title>Complete genome sequences of Mycobacterium kansasii strains isolated from rhesus macaques.</title>
        <authorList>
            <person name="Panda A."/>
            <person name="Nagaraj S."/>
            <person name="Zhao X."/>
            <person name="Tettelin H."/>
            <person name="Detolla L.J."/>
        </authorList>
    </citation>
    <scope>NUCLEOTIDE SEQUENCE [LARGE SCALE GENOMIC DNA]</scope>
    <source>
        <strain evidence="2 3">11-3813</strain>
    </source>
</reference>
<name>A0A1V3WDH0_MYCKA</name>
<organism evidence="2 3">
    <name type="scientific">Mycobacterium kansasii</name>
    <dbReference type="NCBI Taxonomy" id="1768"/>
    <lineage>
        <taxon>Bacteria</taxon>
        <taxon>Bacillati</taxon>
        <taxon>Actinomycetota</taxon>
        <taxon>Actinomycetes</taxon>
        <taxon>Mycobacteriales</taxon>
        <taxon>Mycobacteriaceae</taxon>
        <taxon>Mycobacterium</taxon>
    </lineage>
</organism>
<dbReference type="Proteomes" id="UP000189229">
    <property type="component" value="Unassembled WGS sequence"/>
</dbReference>
<sequence length="125" mass="12976">MRLYLLDLFDPVLQDGHHGVLAAQPGQPAAGGVVLGGFDRQDHHLDRAGDVVGICVHRAGHHDGVRAVGPQFDAVPRGVAAQQHPVAGRVQQRGHRRADGAGADHSDVGCDEPKVPGSSGDRAGP</sequence>